<keyword evidence="1" id="KW-0812">Transmembrane</keyword>
<accession>K0SDT4</accession>
<name>K0SDT4_THAOC</name>
<keyword evidence="1" id="KW-0472">Membrane</keyword>
<organism evidence="3 4">
    <name type="scientific">Thalassiosira oceanica</name>
    <name type="common">Marine diatom</name>
    <dbReference type="NCBI Taxonomy" id="159749"/>
    <lineage>
        <taxon>Eukaryota</taxon>
        <taxon>Sar</taxon>
        <taxon>Stramenopiles</taxon>
        <taxon>Ochrophyta</taxon>
        <taxon>Bacillariophyta</taxon>
        <taxon>Coscinodiscophyceae</taxon>
        <taxon>Thalassiosirophycidae</taxon>
        <taxon>Thalassiosirales</taxon>
        <taxon>Thalassiosiraceae</taxon>
        <taxon>Thalassiosira</taxon>
    </lineage>
</organism>
<keyword evidence="4" id="KW-1185">Reference proteome</keyword>
<dbReference type="PANTHER" id="PTHR34289">
    <property type="entry name" value="PROTEIN, PUTATIVE (DUF819)-RELATED"/>
    <property type="match status" value="1"/>
</dbReference>
<keyword evidence="1" id="KW-1133">Transmembrane helix</keyword>
<dbReference type="Proteomes" id="UP000266841">
    <property type="component" value="Unassembled WGS sequence"/>
</dbReference>
<dbReference type="EMBL" id="AGNL01030463">
    <property type="protein sequence ID" value="EJK56802.1"/>
    <property type="molecule type" value="Genomic_DNA"/>
</dbReference>
<dbReference type="InterPro" id="IPR008537">
    <property type="entry name" value="DUF819"/>
</dbReference>
<dbReference type="PANTHER" id="PTHR34289:SF8">
    <property type="entry name" value="DUF819 DOMAIN-CONTAINING PROTEIN"/>
    <property type="match status" value="1"/>
</dbReference>
<comment type="caution">
    <text evidence="3">The sequence shown here is derived from an EMBL/GenBank/DDBJ whole genome shotgun (WGS) entry which is preliminary data.</text>
</comment>
<evidence type="ECO:0000313" key="3">
    <source>
        <dbReference type="EMBL" id="EJK56802.1"/>
    </source>
</evidence>
<evidence type="ECO:0000256" key="1">
    <source>
        <dbReference type="SAM" id="Phobius"/>
    </source>
</evidence>
<reference evidence="3 4" key="1">
    <citation type="journal article" date="2012" name="Genome Biol.">
        <title>Genome and low-iron response of an oceanic diatom adapted to chronic iron limitation.</title>
        <authorList>
            <person name="Lommer M."/>
            <person name="Specht M."/>
            <person name="Roy A.S."/>
            <person name="Kraemer L."/>
            <person name="Andreson R."/>
            <person name="Gutowska M.A."/>
            <person name="Wolf J."/>
            <person name="Bergner S.V."/>
            <person name="Schilhabel M.B."/>
            <person name="Klostermeier U.C."/>
            <person name="Beiko R.G."/>
            <person name="Rosenstiel P."/>
            <person name="Hippler M."/>
            <person name="Laroche J."/>
        </authorList>
    </citation>
    <scope>NUCLEOTIDE SEQUENCE [LARGE SCALE GENOMIC DNA]</scope>
    <source>
        <strain evidence="3 4">CCMP1005</strain>
    </source>
</reference>
<feature type="signal peptide" evidence="2">
    <location>
        <begin position="1"/>
        <end position="19"/>
    </location>
</feature>
<evidence type="ECO:0000313" key="4">
    <source>
        <dbReference type="Proteomes" id="UP000266841"/>
    </source>
</evidence>
<dbReference type="AlphaFoldDB" id="K0SDT4"/>
<sequence>MIIRRVLILLSVAAGGVESFGFSGTPTLGDRAKIRKRSITRSINVRDADDVPGLISGRVCRGAPSAEYQRRSIHGGASALRSSPLASLHGLHGSQSFVTTVLLAASSLGMALERKTQWGKALSANLVTMLASLVLANVGVIPFSSPVYSFVNKVLVSLAGAWKKIPASKTRIHSSSGSKSRYFSSTAT</sequence>
<feature type="transmembrane region" description="Helical" evidence="1">
    <location>
        <begin position="124"/>
        <end position="143"/>
    </location>
</feature>
<feature type="chain" id="PRO_5003841005" evidence="2">
    <location>
        <begin position="20"/>
        <end position="188"/>
    </location>
</feature>
<evidence type="ECO:0000256" key="2">
    <source>
        <dbReference type="SAM" id="SignalP"/>
    </source>
</evidence>
<gene>
    <name evidence="3" type="ORF">THAOC_23237</name>
</gene>
<dbReference type="OrthoDB" id="45797at2759"/>
<proteinExistence type="predicted"/>
<keyword evidence="2" id="KW-0732">Signal</keyword>
<protein>
    <submittedName>
        <fullName evidence="3">Uncharacterized protein</fullName>
    </submittedName>
</protein>